<protein>
    <submittedName>
        <fullName evidence="2">Uncharacterized protein</fullName>
    </submittedName>
</protein>
<name>A0AAV9IS18_CYACA</name>
<feature type="region of interest" description="Disordered" evidence="1">
    <location>
        <begin position="22"/>
        <end position="58"/>
    </location>
</feature>
<dbReference type="EMBL" id="JANCYW010000003">
    <property type="protein sequence ID" value="KAK4535048.1"/>
    <property type="molecule type" value="Genomic_DNA"/>
</dbReference>
<sequence>MGVVSEPVRVFCKAAPLPLSVSGNERKTRGADRGRGRGQQSRRRATAESGGQSATRGSHDALEYARHFIELWRERVRESLESMWAESIAAVERAVHHDHLSVVVTVCDYFAVEALQRRVPGVTLPCHALGVAPLPQVLPPLLNAAVVYIDAVEALSSARATAALRDAVHLLREPVLRAQLRQALLREDAEHDDSGTPSAPSVRFVITVRRATSYVWNVHAPPNGDLSMEAGTSSLLPAVLDELLTPRELRLLKFRSVEFPRSGQCALRLLEAQALHLPGGLLLGPQVLRDLESSLRHDGASLSHLLSLIDYAYCVVQTRLLANASPDAVAAWIQTLDAWRREAVPAAQAAHFVSQWTEEPASLLQVYARMLQQPLLADTAFSDALRAAVMRATRDQLQRLFEMWQDRPLLQWLQNPDSMPAVISSDVAKDDAHHPVVEWRQQQQARAASLSRTMAALSTSQRRRQQLESAFQQVHAAPTAMDSLRAHAVQRLSRQCLAPARPPPGLHDDLPCYWNQSPPYAHLPPADLRLTMANALERPERYGQNAHHDACILHHILSRHGLRVPLYECQQSFQAQAAAVPLDALDADTRTLSLESRFQRAALQLRLVGAYSTARRQPHCIQRQAFFTAASVE</sequence>
<keyword evidence="3" id="KW-1185">Reference proteome</keyword>
<accession>A0AAV9IS18</accession>
<comment type="caution">
    <text evidence="2">The sequence shown here is derived from an EMBL/GenBank/DDBJ whole genome shotgun (WGS) entry which is preliminary data.</text>
</comment>
<evidence type="ECO:0000256" key="1">
    <source>
        <dbReference type="SAM" id="MobiDB-lite"/>
    </source>
</evidence>
<evidence type="ECO:0000313" key="2">
    <source>
        <dbReference type="EMBL" id="KAK4535048.1"/>
    </source>
</evidence>
<dbReference type="AlphaFoldDB" id="A0AAV9IS18"/>
<evidence type="ECO:0000313" key="3">
    <source>
        <dbReference type="Proteomes" id="UP001301350"/>
    </source>
</evidence>
<gene>
    <name evidence="2" type="ORF">CDCA_CDCA03G1073</name>
</gene>
<feature type="compositionally biased region" description="Basic and acidic residues" evidence="1">
    <location>
        <begin position="24"/>
        <end position="35"/>
    </location>
</feature>
<dbReference type="Proteomes" id="UP001301350">
    <property type="component" value="Unassembled WGS sequence"/>
</dbReference>
<reference evidence="2 3" key="1">
    <citation type="submission" date="2022-07" db="EMBL/GenBank/DDBJ databases">
        <title>Genome-wide signatures of adaptation to extreme environments.</title>
        <authorList>
            <person name="Cho C.H."/>
            <person name="Yoon H.S."/>
        </authorList>
    </citation>
    <scope>NUCLEOTIDE SEQUENCE [LARGE SCALE GENOMIC DNA]</scope>
    <source>
        <strain evidence="2 3">DBV 063 E5</strain>
    </source>
</reference>
<organism evidence="2 3">
    <name type="scientific">Cyanidium caldarium</name>
    <name type="common">Red alga</name>
    <dbReference type="NCBI Taxonomy" id="2771"/>
    <lineage>
        <taxon>Eukaryota</taxon>
        <taxon>Rhodophyta</taxon>
        <taxon>Bangiophyceae</taxon>
        <taxon>Cyanidiales</taxon>
        <taxon>Cyanidiaceae</taxon>
        <taxon>Cyanidium</taxon>
    </lineage>
</organism>
<proteinExistence type="predicted"/>